<protein>
    <submittedName>
        <fullName evidence="2">Uncharacterized protein</fullName>
    </submittedName>
</protein>
<accession>V2WY31</accession>
<feature type="signal peptide" evidence="1">
    <location>
        <begin position="1"/>
        <end position="24"/>
    </location>
</feature>
<dbReference type="KEGG" id="mrr:Moror_3620"/>
<reference evidence="2 3" key="1">
    <citation type="journal article" date="2014" name="BMC Genomics">
        <title>Genome and secretome analysis of the hemibiotrophic fungal pathogen, Moniliophthora roreri, which causes frosty pod rot disease of cacao: mechanisms of the biotrophic and necrotrophic phases.</title>
        <authorList>
            <person name="Meinhardt L.W."/>
            <person name="Costa G.G.L."/>
            <person name="Thomazella D.P.T."/>
            <person name="Teixeira P.J.P.L."/>
            <person name="Carazzolle M.F."/>
            <person name="Schuster S.C."/>
            <person name="Carlson J.E."/>
            <person name="Guiltinan M.J."/>
            <person name="Mieczkowski P."/>
            <person name="Farmer A."/>
            <person name="Ramaraj T."/>
            <person name="Crozier J."/>
            <person name="Davis R.E."/>
            <person name="Shao J."/>
            <person name="Melnick R.L."/>
            <person name="Pereira G.A.G."/>
            <person name="Bailey B.A."/>
        </authorList>
    </citation>
    <scope>NUCLEOTIDE SEQUENCE [LARGE SCALE GENOMIC DNA]</scope>
    <source>
        <strain evidence="2 3">MCA 2997</strain>
    </source>
</reference>
<dbReference type="EMBL" id="AWSO01001144">
    <property type="protein sequence ID" value="ESK85105.1"/>
    <property type="molecule type" value="Genomic_DNA"/>
</dbReference>
<sequence length="103" mass="11439">MQAARSFKYSFFVLLLFFLPLSQALHIPEVPAHIARADSYTGTTYDAPGVNVANTKPHLDRISDFVRRARLNTEQFTEAGVGNGKGEHNLKELGALLCTYLND</sequence>
<keyword evidence="3" id="KW-1185">Reference proteome</keyword>
<name>V2WY31_MONRO</name>
<comment type="caution">
    <text evidence="2">The sequence shown here is derived from an EMBL/GenBank/DDBJ whole genome shotgun (WGS) entry which is preliminary data.</text>
</comment>
<dbReference type="HOGENOM" id="CLU_2264418_0_0_1"/>
<organism evidence="2 3">
    <name type="scientific">Moniliophthora roreri (strain MCA 2997)</name>
    <name type="common">Cocoa frosty pod rot fungus</name>
    <name type="synonym">Crinipellis roreri</name>
    <dbReference type="NCBI Taxonomy" id="1381753"/>
    <lineage>
        <taxon>Eukaryota</taxon>
        <taxon>Fungi</taxon>
        <taxon>Dikarya</taxon>
        <taxon>Basidiomycota</taxon>
        <taxon>Agaricomycotina</taxon>
        <taxon>Agaricomycetes</taxon>
        <taxon>Agaricomycetidae</taxon>
        <taxon>Agaricales</taxon>
        <taxon>Marasmiineae</taxon>
        <taxon>Marasmiaceae</taxon>
        <taxon>Moniliophthora</taxon>
    </lineage>
</organism>
<evidence type="ECO:0000256" key="1">
    <source>
        <dbReference type="SAM" id="SignalP"/>
    </source>
</evidence>
<evidence type="ECO:0000313" key="2">
    <source>
        <dbReference type="EMBL" id="ESK85105.1"/>
    </source>
</evidence>
<dbReference type="Proteomes" id="UP000017559">
    <property type="component" value="Unassembled WGS sequence"/>
</dbReference>
<proteinExistence type="predicted"/>
<dbReference type="AlphaFoldDB" id="V2WY31"/>
<feature type="chain" id="PRO_5004711345" evidence="1">
    <location>
        <begin position="25"/>
        <end position="103"/>
    </location>
</feature>
<keyword evidence="1" id="KW-0732">Signal</keyword>
<evidence type="ECO:0000313" key="3">
    <source>
        <dbReference type="Proteomes" id="UP000017559"/>
    </source>
</evidence>
<gene>
    <name evidence="2" type="ORF">Moror_3620</name>
</gene>